<reference evidence="1 2" key="1">
    <citation type="submission" date="2020-04" db="EMBL/GenBank/DDBJ databases">
        <title>Paraburkholderia sp. RP-4-7 isolated from soil.</title>
        <authorList>
            <person name="Dahal R.H."/>
        </authorList>
    </citation>
    <scope>NUCLEOTIDE SEQUENCE [LARGE SCALE GENOMIC DNA]</scope>
    <source>
        <strain evidence="1 2">RP-4-7</strain>
    </source>
</reference>
<accession>A0A848IIM8</accession>
<dbReference type="Proteomes" id="UP000544134">
    <property type="component" value="Unassembled WGS sequence"/>
</dbReference>
<evidence type="ECO:0000313" key="1">
    <source>
        <dbReference type="EMBL" id="NML99266.1"/>
    </source>
</evidence>
<dbReference type="EMBL" id="JABBGJ010000014">
    <property type="protein sequence ID" value="NML99266.1"/>
    <property type="molecule type" value="Genomic_DNA"/>
</dbReference>
<dbReference type="RefSeq" id="WP_169486254.1">
    <property type="nucleotide sequence ID" value="NZ_JABBGJ010000014.1"/>
</dbReference>
<gene>
    <name evidence="1" type="ORF">HHL24_15125</name>
</gene>
<dbReference type="AlphaFoldDB" id="A0A848IIM8"/>
<keyword evidence="2" id="KW-1185">Reference proteome</keyword>
<comment type="caution">
    <text evidence="1">The sequence shown here is derived from an EMBL/GenBank/DDBJ whole genome shotgun (WGS) entry which is preliminary data.</text>
</comment>
<protein>
    <submittedName>
        <fullName evidence="1">Uncharacterized protein</fullName>
    </submittedName>
</protein>
<evidence type="ECO:0000313" key="2">
    <source>
        <dbReference type="Proteomes" id="UP000544134"/>
    </source>
</evidence>
<proteinExistence type="predicted"/>
<name>A0A848IIM8_9BURK</name>
<organism evidence="1 2">
    <name type="scientific">Paraburkholderia polaris</name>
    <dbReference type="NCBI Taxonomy" id="2728848"/>
    <lineage>
        <taxon>Bacteria</taxon>
        <taxon>Pseudomonadati</taxon>
        <taxon>Pseudomonadota</taxon>
        <taxon>Betaproteobacteria</taxon>
        <taxon>Burkholderiales</taxon>
        <taxon>Burkholderiaceae</taxon>
        <taxon>Paraburkholderia</taxon>
    </lineage>
</organism>
<sequence>MTQSNSQQVQPAAAPSARVTTGSFAASVSSLRTVALSLLVDRALSA</sequence>